<dbReference type="GO" id="GO:0006285">
    <property type="term" value="P:base-excision repair, AP site formation"/>
    <property type="evidence" value="ECO:0007669"/>
    <property type="project" value="UniProtKB-ARBA"/>
</dbReference>
<feature type="domain" description="HhH-GPD" evidence="2">
    <location>
        <begin position="158"/>
        <end position="318"/>
    </location>
</feature>
<dbReference type="OrthoDB" id="5607at2759"/>
<reference evidence="3 4" key="1">
    <citation type="journal article" date="2014" name="BMC Genomics">
        <title>Comparative genome sequencing reveals chemotype-specific gene clusters in the toxigenic black mold Stachybotrys.</title>
        <authorList>
            <person name="Semeiks J."/>
            <person name="Borek D."/>
            <person name="Otwinowski Z."/>
            <person name="Grishin N.V."/>
        </authorList>
    </citation>
    <scope>NUCLEOTIDE SEQUENCE [LARGE SCALE GENOMIC DNA]</scope>
    <source>
        <strain evidence="3 4">IBT 40285</strain>
    </source>
</reference>
<dbReference type="PANTHER" id="PTHR47203:SF1">
    <property type="entry name" value="HYPOTHETICAL BASE EXCISION DNA REPAIR PROTEIN (EUROFUNG)"/>
    <property type="match status" value="1"/>
</dbReference>
<evidence type="ECO:0000259" key="2">
    <source>
        <dbReference type="SMART" id="SM00478"/>
    </source>
</evidence>
<dbReference type="HOGENOM" id="CLU_012862_9_1_1"/>
<sequence>MAATATTPLRRSSRNAHVKAEQGSPSKQAVKVEPNTSRKRVKREQSPATSIPNKKIKTEPSSPSTTTATTSSRKPPKSTVDKAAELQARKLKSFAAYANKSPFPDFKHPTPEECLLAHRILAGLHGDRRRPESVVAPADRAGCGDSPSVLDALVRTILSQNTSDKNSTRAKRSMDAAYGGSDQWDRIAQGGQKKLQEAIQSGGLSVVKSRAILRILEQVHERYGAYSLDHLFQASNDDAMREMLSFQGVGPKTASCVLLFCLRRESFAVDTHVHRITGLLGWRPDAASRDEAHAHLDAMIPDAEKYALHVLLISHGKNCDECKAGGRSVGKCELRRAFRKGKMQGEAGEEVKKEEEEVVKKEKVKTEKKVKTEED</sequence>
<dbReference type="CDD" id="cd00056">
    <property type="entry name" value="ENDO3c"/>
    <property type="match status" value="1"/>
</dbReference>
<dbReference type="Pfam" id="PF00730">
    <property type="entry name" value="HhH-GPD"/>
    <property type="match status" value="1"/>
</dbReference>
<evidence type="ECO:0000313" key="4">
    <source>
        <dbReference type="Proteomes" id="UP000028524"/>
    </source>
</evidence>
<evidence type="ECO:0000256" key="1">
    <source>
        <dbReference type="SAM" id="MobiDB-lite"/>
    </source>
</evidence>
<organism evidence="3 4">
    <name type="scientific">Stachybotrys chlorohalonatus (strain IBT 40285)</name>
    <dbReference type="NCBI Taxonomy" id="1283841"/>
    <lineage>
        <taxon>Eukaryota</taxon>
        <taxon>Fungi</taxon>
        <taxon>Dikarya</taxon>
        <taxon>Ascomycota</taxon>
        <taxon>Pezizomycotina</taxon>
        <taxon>Sordariomycetes</taxon>
        <taxon>Hypocreomycetidae</taxon>
        <taxon>Hypocreales</taxon>
        <taxon>Stachybotryaceae</taxon>
        <taxon>Stachybotrys</taxon>
    </lineage>
</organism>
<protein>
    <recommendedName>
        <fullName evidence="2">HhH-GPD domain-containing protein</fullName>
    </recommendedName>
</protein>
<dbReference type="InParanoid" id="A0A084QZ34"/>
<dbReference type="InterPro" id="IPR003265">
    <property type="entry name" value="HhH-GPD_domain"/>
</dbReference>
<dbReference type="EMBL" id="KL659601">
    <property type="protein sequence ID" value="KFA69219.1"/>
    <property type="molecule type" value="Genomic_DNA"/>
</dbReference>
<dbReference type="InterPro" id="IPR023170">
    <property type="entry name" value="HhH_base_excis_C"/>
</dbReference>
<dbReference type="STRING" id="1283841.A0A084QZ34"/>
<dbReference type="OMA" id="LHVLMVG"/>
<dbReference type="Proteomes" id="UP000028524">
    <property type="component" value="Unassembled WGS sequence"/>
</dbReference>
<name>A0A084QZ34_STAC4</name>
<keyword evidence="4" id="KW-1185">Reference proteome</keyword>
<dbReference type="SMART" id="SM00478">
    <property type="entry name" value="ENDO3c"/>
    <property type="match status" value="1"/>
</dbReference>
<dbReference type="InterPro" id="IPR011257">
    <property type="entry name" value="DNA_glycosylase"/>
</dbReference>
<feature type="compositionally biased region" description="Polar residues" evidence="1">
    <location>
        <begin position="1"/>
        <end position="10"/>
    </location>
</feature>
<feature type="region of interest" description="Disordered" evidence="1">
    <location>
        <begin position="1"/>
        <end position="80"/>
    </location>
</feature>
<feature type="compositionally biased region" description="Low complexity" evidence="1">
    <location>
        <begin position="59"/>
        <end position="73"/>
    </location>
</feature>
<feature type="region of interest" description="Disordered" evidence="1">
    <location>
        <begin position="341"/>
        <end position="375"/>
    </location>
</feature>
<proteinExistence type="predicted"/>
<dbReference type="GO" id="GO:0000702">
    <property type="term" value="F:oxidized base lesion DNA N-glycosylase activity"/>
    <property type="evidence" value="ECO:0007669"/>
    <property type="project" value="UniProtKB-ARBA"/>
</dbReference>
<accession>A0A084QZ34</accession>
<dbReference type="Gene3D" id="1.10.340.30">
    <property type="entry name" value="Hypothetical protein, domain 2"/>
    <property type="match status" value="1"/>
</dbReference>
<dbReference type="SUPFAM" id="SSF48150">
    <property type="entry name" value="DNA-glycosylase"/>
    <property type="match status" value="1"/>
</dbReference>
<feature type="compositionally biased region" description="Basic and acidic residues" evidence="1">
    <location>
        <begin position="349"/>
        <end position="375"/>
    </location>
</feature>
<dbReference type="AlphaFoldDB" id="A0A084QZ34"/>
<dbReference type="Gene3D" id="1.10.1670.10">
    <property type="entry name" value="Helix-hairpin-Helix base-excision DNA repair enzymes (C-terminal)"/>
    <property type="match status" value="1"/>
</dbReference>
<evidence type="ECO:0000313" key="3">
    <source>
        <dbReference type="EMBL" id="KFA69219.1"/>
    </source>
</evidence>
<dbReference type="PANTHER" id="PTHR47203">
    <property type="match status" value="1"/>
</dbReference>
<gene>
    <name evidence="3" type="ORF">S40285_00081</name>
</gene>